<evidence type="ECO:0000313" key="1">
    <source>
        <dbReference type="EMBL" id="OYD15846.1"/>
    </source>
</evidence>
<accession>A0A235BUF2</accession>
<dbReference type="Proteomes" id="UP000215559">
    <property type="component" value="Unassembled WGS sequence"/>
</dbReference>
<dbReference type="AlphaFoldDB" id="A0A235BUF2"/>
<reference evidence="1 2" key="1">
    <citation type="submission" date="2017-07" db="EMBL/GenBank/DDBJ databases">
        <title>Recovery of genomes from metagenomes via a dereplication, aggregation, and scoring strategy.</title>
        <authorList>
            <person name="Sieber C.M."/>
            <person name="Probst A.J."/>
            <person name="Sharrar A."/>
            <person name="Thomas B.C."/>
            <person name="Hess M."/>
            <person name="Tringe S.G."/>
            <person name="Banfield J.F."/>
        </authorList>
    </citation>
    <scope>NUCLEOTIDE SEQUENCE [LARGE SCALE GENOMIC DNA]</scope>
    <source>
        <strain evidence="1">JGI_Cruoil_03_51_56</strain>
    </source>
</reference>
<dbReference type="EMBL" id="NOZP01000081">
    <property type="protein sequence ID" value="OYD15846.1"/>
    <property type="molecule type" value="Genomic_DNA"/>
</dbReference>
<proteinExistence type="predicted"/>
<protein>
    <submittedName>
        <fullName evidence="1">Uncharacterized protein</fullName>
    </submittedName>
</protein>
<evidence type="ECO:0000313" key="2">
    <source>
        <dbReference type="Proteomes" id="UP000215559"/>
    </source>
</evidence>
<organism evidence="1 2">
    <name type="scientific">candidate division WOR-3 bacterium JGI_Cruoil_03_51_56</name>
    <dbReference type="NCBI Taxonomy" id="1973747"/>
    <lineage>
        <taxon>Bacteria</taxon>
        <taxon>Bacteria division WOR-3</taxon>
    </lineage>
</organism>
<sequence>MTYLVALLLMLGAPSPDDSRVEFVSQNSSVTELVRKCTELRKRIEISGLDTPELRRLTWETGQESGALKLFARHKDMLPYAFGACSGCLVGSTAGALVGASVYHQSAIEFPDSLENPIYLMPLAFVWVIANTMGHGCA</sequence>
<comment type="caution">
    <text evidence="1">The sequence shown here is derived from an EMBL/GenBank/DDBJ whole genome shotgun (WGS) entry which is preliminary data.</text>
</comment>
<name>A0A235BUF2_UNCW3</name>
<gene>
    <name evidence="1" type="ORF">CH330_04460</name>
</gene>